<dbReference type="Pfam" id="PF08434">
    <property type="entry name" value="CLCA"/>
    <property type="match status" value="1"/>
</dbReference>
<dbReference type="PROSITE" id="PS50234">
    <property type="entry name" value="VWFA"/>
    <property type="match status" value="1"/>
</dbReference>
<keyword evidence="3" id="KW-0732">Signal</keyword>
<dbReference type="STRING" id="7574.A0A1S3HH73"/>
<sequence length="1115" mass="122982">MIFLLLTTAFLAADARKSKVTLVNNGYKGLVVGIHRDVTENPEIVNKIKEYITELSRDLLRSTNNRAYIQNVTILVPSTWTTYTNFDRDATSELFTTSNIIVDHESEQYGDNPYVKQVLPCGDHGENMHLTTGYLLTPRTEVENKFGPIGKTLVHHWGHLRWGLFDEFPVTAEGYPRFYHDNQGNVEAVRCSLKVKGQAVQPSSQQPCQIDSATGLPVSDCVFSTPDTGQMATGSVMDRYSLSNIYTFCDNDASSPNNLHNIEAPSKQNRLCSMKSAWEIMRDHPDFKDGVNPPLTDTEVAGLNTTPSFTVVKEGKRRYVLVLDMSHSMAENNRLINMVKALRDFILYTVSDGSYVGIVRFYYKADILCPMTEITSYEVRLQVVDTLQPDLFPYTSLGTGLRNGLKALENAQDITVPGATLVLFSDGDNTLEPDIEMVQPEIVQNQVSVDTVLITKEATDHMIPLAEDTGGTPLYASEALPVIALTESLTYVVTSREESPVLQLQGLAISVASSQQFNGSVHIDEDIGVNTNFIFSWNPVVNNEVVNVSVVLTKPDGEIIEPNSTAYNLTYGFVTIPIEGLAMAGRWQYTVDCDTIDEIDINVRVTSTARDGVDPIKLTGEVNEGRVNFSDPDPTPIIILADLRRKFSPVVNANVTATVDTDYNATYLQTFTLKLHDDGLGADVTAGDGVYSGYFLDIPDTGRYRVRVLANNNPNTAQLKVHSPPTRNAVMAEAAGAPENLPVTYRPLGQFDRAVYAGFVIVTLPSGVEMSDVYPPLRISDLRVSKTSYDNDSVVLMWTASGEALDRGTALKYEVRYATTHQQFLDDWDSCTAVTPDMVSHGDLLNPLPSGKIETMVVSFPPSYSTRTLVFGVKALNSVKKSEMSNLASAIILPNLNATSPVPTDNPVVQPEDPGNDILIIIAAGAGGFLILLIIIIVIIIIALRNRRKRREELERAKKDLVDGKEMECGEMNMNISVPPDILMRTPSVEYPDGMGYTLEYESHEIQKTWGIYKGGGALAPNGTPKPRENKRDLTTIEWDQPNSKDEGNFVFAGPGMAEPGRRPSQRSRISNGSAVGSQAPRASVEENDVGRNRYAKNWKNARNSAYSNRSFQRD</sequence>
<dbReference type="InterPro" id="IPR036465">
    <property type="entry name" value="vWFA_dom_sf"/>
</dbReference>
<dbReference type="InParanoid" id="A0A1S3HH73"/>
<proteinExistence type="predicted"/>
<dbReference type="Proteomes" id="UP000085678">
    <property type="component" value="Unplaced"/>
</dbReference>
<dbReference type="Pfam" id="PF13519">
    <property type="entry name" value="VWA_2"/>
    <property type="match status" value="1"/>
</dbReference>
<feature type="compositionally biased region" description="Polar residues" evidence="1">
    <location>
        <begin position="1067"/>
        <end position="1077"/>
    </location>
</feature>
<dbReference type="KEGG" id="lak:106155242"/>
<dbReference type="NCBIfam" id="NF041940">
    <property type="entry name" value="choice_anch_X"/>
    <property type="match status" value="1"/>
</dbReference>
<dbReference type="InterPro" id="IPR013642">
    <property type="entry name" value="CLCA_N"/>
</dbReference>
<dbReference type="CDD" id="cd00198">
    <property type="entry name" value="vWFA"/>
    <property type="match status" value="1"/>
</dbReference>
<dbReference type="SMART" id="SM00327">
    <property type="entry name" value="VWA"/>
    <property type="match status" value="1"/>
</dbReference>
<feature type="signal peptide" evidence="3">
    <location>
        <begin position="1"/>
        <end position="15"/>
    </location>
</feature>
<feature type="compositionally biased region" description="Polar residues" evidence="1">
    <location>
        <begin position="1101"/>
        <end position="1115"/>
    </location>
</feature>
<keyword evidence="2" id="KW-1133">Transmembrane helix</keyword>
<organism evidence="5 6">
    <name type="scientific">Lingula anatina</name>
    <name type="common">Brachiopod</name>
    <name type="synonym">Lingula unguis</name>
    <dbReference type="NCBI Taxonomy" id="7574"/>
    <lineage>
        <taxon>Eukaryota</taxon>
        <taxon>Metazoa</taxon>
        <taxon>Spiralia</taxon>
        <taxon>Lophotrochozoa</taxon>
        <taxon>Brachiopoda</taxon>
        <taxon>Linguliformea</taxon>
        <taxon>Lingulata</taxon>
        <taxon>Lingulida</taxon>
        <taxon>Linguloidea</taxon>
        <taxon>Lingulidae</taxon>
        <taxon>Lingula</taxon>
    </lineage>
</organism>
<keyword evidence="2" id="KW-0472">Membrane</keyword>
<reference evidence="6" key="1">
    <citation type="submission" date="2025-08" db="UniProtKB">
        <authorList>
            <consortium name="RefSeq"/>
        </authorList>
    </citation>
    <scope>IDENTIFICATION</scope>
    <source>
        <tissue evidence="6">Gonads</tissue>
    </source>
</reference>
<gene>
    <name evidence="6" type="primary">LOC106155242</name>
</gene>
<evidence type="ECO:0000259" key="4">
    <source>
        <dbReference type="PROSITE" id="PS50234"/>
    </source>
</evidence>
<evidence type="ECO:0000256" key="3">
    <source>
        <dbReference type="SAM" id="SignalP"/>
    </source>
</evidence>
<dbReference type="SUPFAM" id="SSF53300">
    <property type="entry name" value="vWA-like"/>
    <property type="match status" value="1"/>
</dbReference>
<dbReference type="InterPro" id="IPR002035">
    <property type="entry name" value="VWF_A"/>
</dbReference>
<dbReference type="RefSeq" id="XP_013385433.1">
    <property type="nucleotide sequence ID" value="XM_013529979.2"/>
</dbReference>
<evidence type="ECO:0000313" key="6">
    <source>
        <dbReference type="RefSeq" id="XP_013385433.1"/>
    </source>
</evidence>
<protein>
    <submittedName>
        <fullName evidence="6">Calcium-activated chloride channel regulator 1</fullName>
    </submittedName>
</protein>
<evidence type="ECO:0000256" key="2">
    <source>
        <dbReference type="SAM" id="Phobius"/>
    </source>
</evidence>
<name>A0A1S3HH73_LINAN</name>
<feature type="region of interest" description="Disordered" evidence="1">
    <location>
        <begin position="1040"/>
        <end position="1115"/>
    </location>
</feature>
<feature type="chain" id="PRO_5012684250" evidence="3">
    <location>
        <begin position="16"/>
        <end position="1115"/>
    </location>
</feature>
<evidence type="ECO:0000313" key="5">
    <source>
        <dbReference type="Proteomes" id="UP000085678"/>
    </source>
</evidence>
<dbReference type="GeneID" id="106155242"/>
<dbReference type="OrthoDB" id="10021899at2759"/>
<keyword evidence="5" id="KW-1185">Reference proteome</keyword>
<dbReference type="Gene3D" id="1.20.5.900">
    <property type="entry name" value="transmembrane domain of human cd4"/>
    <property type="match status" value="1"/>
</dbReference>
<keyword evidence="2" id="KW-0812">Transmembrane</keyword>
<accession>A0A1S3HH73</accession>
<dbReference type="AlphaFoldDB" id="A0A1S3HH73"/>
<dbReference type="Gene3D" id="3.40.50.410">
    <property type="entry name" value="von Willebrand factor, type A domain"/>
    <property type="match status" value="1"/>
</dbReference>
<evidence type="ECO:0000256" key="1">
    <source>
        <dbReference type="SAM" id="MobiDB-lite"/>
    </source>
</evidence>
<feature type="transmembrane region" description="Helical" evidence="2">
    <location>
        <begin position="918"/>
        <end position="944"/>
    </location>
</feature>
<feature type="domain" description="VWFA" evidence="4">
    <location>
        <begin position="318"/>
        <end position="492"/>
    </location>
</feature>